<protein>
    <submittedName>
        <fullName evidence="1">Uncharacterized protein</fullName>
    </submittedName>
</protein>
<dbReference type="EMBL" id="JAGKQM010003008">
    <property type="protein sequence ID" value="KAH0840807.1"/>
    <property type="molecule type" value="Genomic_DNA"/>
</dbReference>
<comment type="caution">
    <text evidence="1">The sequence shown here is derived from an EMBL/GenBank/DDBJ whole genome shotgun (WGS) entry which is preliminary data.</text>
</comment>
<organism evidence="1 2">
    <name type="scientific">Brassica napus</name>
    <name type="common">Rape</name>
    <dbReference type="NCBI Taxonomy" id="3708"/>
    <lineage>
        <taxon>Eukaryota</taxon>
        <taxon>Viridiplantae</taxon>
        <taxon>Streptophyta</taxon>
        <taxon>Embryophyta</taxon>
        <taxon>Tracheophyta</taxon>
        <taxon>Spermatophyta</taxon>
        <taxon>Magnoliopsida</taxon>
        <taxon>eudicotyledons</taxon>
        <taxon>Gunneridae</taxon>
        <taxon>Pentapetalae</taxon>
        <taxon>rosids</taxon>
        <taxon>malvids</taxon>
        <taxon>Brassicales</taxon>
        <taxon>Brassicaceae</taxon>
        <taxon>Brassiceae</taxon>
        <taxon>Brassica</taxon>
    </lineage>
</organism>
<keyword evidence="2" id="KW-1185">Reference proteome</keyword>
<evidence type="ECO:0000313" key="2">
    <source>
        <dbReference type="Proteomes" id="UP000824890"/>
    </source>
</evidence>
<evidence type="ECO:0000313" key="1">
    <source>
        <dbReference type="EMBL" id="KAH0840807.1"/>
    </source>
</evidence>
<name>A0ABQ7WWY7_BRANA</name>
<proteinExistence type="predicted"/>
<accession>A0ABQ7WWY7</accession>
<gene>
    <name evidence="1" type="ORF">HID58_092306</name>
</gene>
<reference evidence="1 2" key="1">
    <citation type="submission" date="2021-05" db="EMBL/GenBank/DDBJ databases">
        <title>Genome Assembly of Synthetic Allotetraploid Brassica napus Reveals Homoeologous Exchanges between Subgenomes.</title>
        <authorList>
            <person name="Davis J.T."/>
        </authorList>
    </citation>
    <scope>NUCLEOTIDE SEQUENCE [LARGE SCALE GENOMIC DNA]</scope>
    <source>
        <strain evidence="2">cv. Da-Ae</strain>
        <tissue evidence="1">Seedling</tissue>
    </source>
</reference>
<sequence length="132" mass="14647">MLNRSLLQYRREASSAVWEARNITKGGELMGVDMLLLDEKENVFTRLLRSSFTHHNGCVALTSVAPYPENKTSDGLLTFLTPLHCILLSGDQIIFVHRIPVEKCDTETSKAFVAVKLSSSADPKTPSESHES</sequence>
<dbReference type="Proteomes" id="UP000824890">
    <property type="component" value="Unassembled WGS sequence"/>
</dbReference>